<evidence type="ECO:0000256" key="3">
    <source>
        <dbReference type="ARBA" id="ARBA00022630"/>
    </source>
</evidence>
<evidence type="ECO:0000313" key="7">
    <source>
        <dbReference type="EMBL" id="MEB8339345.1"/>
    </source>
</evidence>
<dbReference type="PANTHER" id="PTHR11552:SF147">
    <property type="entry name" value="CHOLINE DEHYDROGENASE, MITOCHONDRIAL"/>
    <property type="match status" value="1"/>
</dbReference>
<evidence type="ECO:0000256" key="5">
    <source>
        <dbReference type="RuleBase" id="RU003968"/>
    </source>
</evidence>
<evidence type="ECO:0000256" key="4">
    <source>
        <dbReference type="ARBA" id="ARBA00022827"/>
    </source>
</evidence>
<evidence type="ECO:0000313" key="8">
    <source>
        <dbReference type="Proteomes" id="UP001354931"/>
    </source>
</evidence>
<accession>A0ABU6F7K6</accession>
<dbReference type="Pfam" id="PF00732">
    <property type="entry name" value="GMC_oxred_N"/>
    <property type="match status" value="1"/>
</dbReference>
<reference evidence="7 8" key="1">
    <citation type="submission" date="2022-10" db="EMBL/GenBank/DDBJ databases">
        <authorList>
            <person name="Xie J."/>
            <person name="Shen N."/>
        </authorList>
    </citation>
    <scope>NUCLEOTIDE SEQUENCE [LARGE SCALE GENOMIC DNA]</scope>
    <source>
        <strain evidence="7 8">YIM65594</strain>
    </source>
</reference>
<organism evidence="7 8">
    <name type="scientific">Streptomyces endophyticus</name>
    <dbReference type="NCBI Taxonomy" id="714166"/>
    <lineage>
        <taxon>Bacteria</taxon>
        <taxon>Bacillati</taxon>
        <taxon>Actinomycetota</taxon>
        <taxon>Actinomycetes</taxon>
        <taxon>Kitasatosporales</taxon>
        <taxon>Streptomycetaceae</taxon>
        <taxon>Streptomyces</taxon>
    </lineage>
</organism>
<dbReference type="SUPFAM" id="SSF54373">
    <property type="entry name" value="FAD-linked reductases, C-terminal domain"/>
    <property type="match status" value="1"/>
</dbReference>
<dbReference type="SUPFAM" id="SSF51905">
    <property type="entry name" value="FAD/NAD(P)-binding domain"/>
    <property type="match status" value="1"/>
</dbReference>
<dbReference type="RefSeq" id="WP_326017409.1">
    <property type="nucleotide sequence ID" value="NZ_JAOZYC010000117.1"/>
</dbReference>
<evidence type="ECO:0000256" key="2">
    <source>
        <dbReference type="ARBA" id="ARBA00010790"/>
    </source>
</evidence>
<dbReference type="InterPro" id="IPR007867">
    <property type="entry name" value="GMC_OxRtase_C"/>
</dbReference>
<dbReference type="Gene3D" id="3.50.50.60">
    <property type="entry name" value="FAD/NAD(P)-binding domain"/>
    <property type="match status" value="1"/>
</dbReference>
<dbReference type="Pfam" id="PF05199">
    <property type="entry name" value="GMC_oxred_C"/>
    <property type="match status" value="1"/>
</dbReference>
<comment type="caution">
    <text evidence="7">The sequence shown here is derived from an EMBL/GenBank/DDBJ whole genome shotgun (WGS) entry which is preliminary data.</text>
</comment>
<feature type="domain" description="Glucose-methanol-choline oxidoreductase N-terminal" evidence="6">
    <location>
        <begin position="93"/>
        <end position="116"/>
    </location>
</feature>
<dbReference type="InterPro" id="IPR012132">
    <property type="entry name" value="GMC_OxRdtase"/>
</dbReference>
<dbReference type="Gene3D" id="3.30.410.40">
    <property type="match status" value="1"/>
</dbReference>
<gene>
    <name evidence="7" type="ORF">OKJ99_17780</name>
</gene>
<dbReference type="InterPro" id="IPR036188">
    <property type="entry name" value="FAD/NAD-bd_sf"/>
</dbReference>
<comment type="cofactor">
    <cofactor evidence="1">
        <name>FAD</name>
        <dbReference type="ChEBI" id="CHEBI:57692"/>
    </cofactor>
</comment>
<sequence length="526" mass="55546">MSEHEKAQDVRDLIVVGAGSAGAALAVRAAARGRRVLLLEAGPDYRSAQMPEAWRSPNPVVALMDPAASEHLVWTGLNSSRTERQPQAPYWRGRGVGGSSSVNGQIAIRPPMADFEEWARLGCTGWAPDDVLPYFAKLEDDEEFGDEAHHGRGGPTPIHRTPKDAWGSIDRALADSALAAGFGWAPDVNAPGATGVSPYPINSRGGRRVSVNDAYLEPARDLPGLTVRGDALVDTVIFENDRAVGVRAVIDGSVVTEYADEVILSAGVIHSPAILLRSGIGPAEQLRALGIEVRQDLPVGVGMQDHAMTVLSLPLRAEAAITSPHDRHTNVCVRWSSGTGTHTDDLMFVSLNQNVLAMATANTQAHAGAFGVWLNRTHSRGELSLVSTDPTTHPYVAQRMLSDERDLAPMREGVRALVELSGSADTAAVLGGSIEEANGPLFAALANDSDLDDHLLSTVIDAQHGTSTCRMGAPGAAGTVVDPACRVQGVRGLRVVDASVFPSVPRANTNLAAIMTGELMADRLDA</sequence>
<dbReference type="InterPro" id="IPR000172">
    <property type="entry name" value="GMC_OxRdtase_N"/>
</dbReference>
<comment type="similarity">
    <text evidence="2 5">Belongs to the GMC oxidoreductase family.</text>
</comment>
<evidence type="ECO:0000259" key="6">
    <source>
        <dbReference type="PROSITE" id="PS00623"/>
    </source>
</evidence>
<dbReference type="PANTHER" id="PTHR11552">
    <property type="entry name" value="GLUCOSE-METHANOL-CHOLINE GMC OXIDOREDUCTASE"/>
    <property type="match status" value="1"/>
</dbReference>
<proteinExistence type="inferred from homology"/>
<name>A0ABU6F7K6_9ACTN</name>
<dbReference type="Proteomes" id="UP001354931">
    <property type="component" value="Unassembled WGS sequence"/>
</dbReference>
<dbReference type="PROSITE" id="PS00623">
    <property type="entry name" value="GMC_OXRED_1"/>
    <property type="match status" value="1"/>
</dbReference>
<dbReference type="PIRSF" id="PIRSF000137">
    <property type="entry name" value="Alcohol_oxidase"/>
    <property type="match status" value="1"/>
</dbReference>
<evidence type="ECO:0000256" key="1">
    <source>
        <dbReference type="ARBA" id="ARBA00001974"/>
    </source>
</evidence>
<keyword evidence="8" id="KW-1185">Reference proteome</keyword>
<protein>
    <submittedName>
        <fullName evidence="7">GMC family oxidoreductase N-terminal domain-containing protein</fullName>
    </submittedName>
</protein>
<keyword evidence="4 5" id="KW-0274">FAD</keyword>
<keyword evidence="3 5" id="KW-0285">Flavoprotein</keyword>
<dbReference type="EMBL" id="JAOZYC010000117">
    <property type="protein sequence ID" value="MEB8339345.1"/>
    <property type="molecule type" value="Genomic_DNA"/>
</dbReference>